<dbReference type="Proteomes" id="UP001224516">
    <property type="component" value="Unassembled WGS sequence"/>
</dbReference>
<comment type="caution">
    <text evidence="4">The sequence shown here is derived from an EMBL/GenBank/DDBJ whole genome shotgun (WGS) entry which is preliminary data.</text>
</comment>
<keyword evidence="6" id="KW-1185">Reference proteome</keyword>
<proteinExistence type="predicted"/>
<name>A0A1S1X9U5_9NEIS</name>
<dbReference type="AlphaFoldDB" id="A0A1S1X9U5"/>
<keyword evidence="1 3" id="KW-0560">Oxidoreductase</keyword>
<dbReference type="CDD" id="cd00207">
    <property type="entry name" value="fer2"/>
    <property type="match status" value="1"/>
</dbReference>
<dbReference type="OrthoDB" id="573392at2"/>
<reference evidence="4 5" key="1">
    <citation type="submission" date="2017-01" db="EMBL/GenBank/DDBJ databases">
        <title>New insights into the genetic diversity of Chromobacterium isolated from tropical freshwater lake.</title>
        <authorList>
            <person name="Santos A.B."/>
            <person name="Nascimento A.M."/>
            <person name="Da Silva P.C."/>
        </authorList>
    </citation>
    <scope>NUCLEOTIDE SEQUENCE [LARGE SCALE GENOMIC DNA]</scope>
    <source>
        <strain evidence="4 5">56AF</strain>
    </source>
</reference>
<protein>
    <submittedName>
        <fullName evidence="4">(2Fe-2S)-binding protein</fullName>
    </submittedName>
    <submittedName>
        <fullName evidence="3">Cyanide-forming glycine dehydrogenase subunit HcnA</fullName>
        <ecNumber evidence="3">1.4.99.5</ecNumber>
    </submittedName>
</protein>
<dbReference type="Gene3D" id="3.10.20.440">
    <property type="entry name" value="2Fe-2S iron-sulphur cluster binding domain, sarcosine oxidase, alpha subunit, N-terminal domain"/>
    <property type="match status" value="1"/>
</dbReference>
<dbReference type="GO" id="GO:0051536">
    <property type="term" value="F:iron-sulfur cluster binding"/>
    <property type="evidence" value="ECO:0007669"/>
    <property type="project" value="InterPro"/>
</dbReference>
<evidence type="ECO:0000313" key="4">
    <source>
        <dbReference type="EMBL" id="PRP69885.1"/>
    </source>
</evidence>
<dbReference type="RefSeq" id="WP_043628821.1">
    <property type="nucleotide sequence ID" value="NZ_CAWMOE010000018.1"/>
</dbReference>
<dbReference type="EMBL" id="MTBD01000028">
    <property type="protein sequence ID" value="PRP69885.1"/>
    <property type="molecule type" value="Genomic_DNA"/>
</dbReference>
<evidence type="ECO:0000313" key="6">
    <source>
        <dbReference type="Proteomes" id="UP001224516"/>
    </source>
</evidence>
<gene>
    <name evidence="3" type="primary">hcnA</name>
    <name evidence="4" type="ORF">BUE93_14475</name>
    <name evidence="3" type="ORF">QCL97_000985</name>
</gene>
<reference evidence="3 6" key="2">
    <citation type="submission" date="2023-12" db="EMBL/GenBank/DDBJ databases">
        <title>Evaluation and characterization of a potential secondary metabolite violacein from indigenous Chromobacterium amazonense SAM215.</title>
        <authorList>
            <person name="Tarafdar M.R."/>
            <person name="Abedin S.M."/>
            <person name="Atiqua A."/>
            <person name="Saha A."/>
            <person name="Khan S.N."/>
        </authorList>
    </citation>
    <scope>NUCLEOTIDE SEQUENCE [LARGE SCALE GENOMIC DNA]</scope>
    <source>
        <strain evidence="3 6">SAM215</strain>
    </source>
</reference>
<dbReference type="SUPFAM" id="SSF54292">
    <property type="entry name" value="2Fe-2S ferredoxin-like"/>
    <property type="match status" value="1"/>
</dbReference>
<dbReference type="InterPro" id="IPR042204">
    <property type="entry name" value="2Fe-2S-bd_N"/>
</dbReference>
<dbReference type="GO" id="GO:0050622">
    <property type="term" value="F:glycine dehydrogenase (cyanide-forming) activity"/>
    <property type="evidence" value="ECO:0007669"/>
    <property type="project" value="UniProtKB-EC"/>
</dbReference>
<dbReference type="EC" id="1.4.99.5" evidence="3"/>
<dbReference type="InterPro" id="IPR036010">
    <property type="entry name" value="2Fe-2S_ferredoxin-like_sf"/>
</dbReference>
<dbReference type="PROSITE" id="PS51085">
    <property type="entry name" value="2FE2S_FER_2"/>
    <property type="match status" value="1"/>
</dbReference>
<evidence type="ECO:0000256" key="1">
    <source>
        <dbReference type="ARBA" id="ARBA00023002"/>
    </source>
</evidence>
<dbReference type="EMBL" id="JAVFJF020000001">
    <property type="protein sequence ID" value="MEJ8673284.1"/>
    <property type="molecule type" value="Genomic_DNA"/>
</dbReference>
<evidence type="ECO:0000313" key="5">
    <source>
        <dbReference type="Proteomes" id="UP000239469"/>
    </source>
</evidence>
<accession>A0A1S1X9U5</accession>
<dbReference type="InterPro" id="IPR001041">
    <property type="entry name" value="2Fe-2S_ferredoxin-type"/>
</dbReference>
<organism evidence="4 5">
    <name type="scientific">Chromobacterium amazonense</name>
    <dbReference type="NCBI Taxonomy" id="1382803"/>
    <lineage>
        <taxon>Bacteria</taxon>
        <taxon>Pseudomonadati</taxon>
        <taxon>Pseudomonadota</taxon>
        <taxon>Betaproteobacteria</taxon>
        <taxon>Neisseriales</taxon>
        <taxon>Chromobacteriaceae</taxon>
        <taxon>Chromobacterium</taxon>
    </lineage>
</organism>
<dbReference type="Pfam" id="PF13510">
    <property type="entry name" value="Fer2_4"/>
    <property type="match status" value="1"/>
</dbReference>
<evidence type="ECO:0000313" key="3">
    <source>
        <dbReference type="EMBL" id="MEJ8673284.1"/>
    </source>
</evidence>
<sequence length="103" mass="11313">MALKRNHDIQALQGQTLTIHINEEAVVAAPGETVLSVLNAVGLRRLSRNDNQQIAGSYCGMGVCHCCQVRIDGRHKRRACQTVVRPGMKVETASNRFDTEGLQ</sequence>
<evidence type="ECO:0000259" key="2">
    <source>
        <dbReference type="PROSITE" id="PS51085"/>
    </source>
</evidence>
<feature type="domain" description="2Fe-2S ferredoxin-type" evidence="2">
    <location>
        <begin position="15"/>
        <end position="96"/>
    </location>
</feature>
<dbReference type="Proteomes" id="UP000239469">
    <property type="component" value="Unassembled WGS sequence"/>
</dbReference>